<dbReference type="Proteomes" id="UP000236333">
    <property type="component" value="Unassembled WGS sequence"/>
</dbReference>
<gene>
    <name evidence="2" type="ORF">TSOC_003041</name>
</gene>
<evidence type="ECO:0000256" key="1">
    <source>
        <dbReference type="SAM" id="MobiDB-lite"/>
    </source>
</evidence>
<feature type="region of interest" description="Disordered" evidence="1">
    <location>
        <begin position="112"/>
        <end position="134"/>
    </location>
</feature>
<dbReference type="AlphaFoldDB" id="A0A2J8ACI3"/>
<keyword evidence="3" id="KW-1185">Reference proteome</keyword>
<reference evidence="2 3" key="1">
    <citation type="journal article" date="2017" name="Mol. Biol. Evol.">
        <title>The 4-celled Tetrabaena socialis nuclear genome reveals the essential components for genetic control of cell number at the origin of multicellularity in the volvocine lineage.</title>
        <authorList>
            <person name="Featherston J."/>
            <person name="Arakaki Y."/>
            <person name="Hanschen E.R."/>
            <person name="Ferris P.J."/>
            <person name="Michod R.E."/>
            <person name="Olson B.J.S.C."/>
            <person name="Nozaki H."/>
            <person name="Durand P.M."/>
        </authorList>
    </citation>
    <scope>NUCLEOTIDE SEQUENCE [LARGE SCALE GENOMIC DNA]</scope>
    <source>
        <strain evidence="2 3">NIES-571</strain>
    </source>
</reference>
<evidence type="ECO:0000313" key="3">
    <source>
        <dbReference type="Proteomes" id="UP000236333"/>
    </source>
</evidence>
<name>A0A2J8ACI3_9CHLO</name>
<sequence length="134" mass="13710">MHQARPQLLMRAASGGTVVAGGAQHRLGFPQLRRALPPGAAAEAAARAVEPGGASRAAGTASGGLAAFWDVTRTIAVLLEARLEPAELACGGYGTYRKAGAEELAKRLMLVQQRPEPSPLPPSLAASPLPPVQS</sequence>
<dbReference type="EMBL" id="PGGS01000062">
    <property type="protein sequence ID" value="PNH10229.1"/>
    <property type="molecule type" value="Genomic_DNA"/>
</dbReference>
<proteinExistence type="predicted"/>
<organism evidence="2 3">
    <name type="scientific">Tetrabaena socialis</name>
    <dbReference type="NCBI Taxonomy" id="47790"/>
    <lineage>
        <taxon>Eukaryota</taxon>
        <taxon>Viridiplantae</taxon>
        <taxon>Chlorophyta</taxon>
        <taxon>core chlorophytes</taxon>
        <taxon>Chlorophyceae</taxon>
        <taxon>CS clade</taxon>
        <taxon>Chlamydomonadales</taxon>
        <taxon>Tetrabaenaceae</taxon>
        <taxon>Tetrabaena</taxon>
    </lineage>
</organism>
<protein>
    <submittedName>
        <fullName evidence="2">Uncharacterized protein</fullName>
    </submittedName>
</protein>
<feature type="compositionally biased region" description="Pro residues" evidence="1">
    <location>
        <begin position="116"/>
        <end position="134"/>
    </location>
</feature>
<accession>A0A2J8ACI3</accession>
<comment type="caution">
    <text evidence="2">The sequence shown here is derived from an EMBL/GenBank/DDBJ whole genome shotgun (WGS) entry which is preliminary data.</text>
</comment>
<evidence type="ECO:0000313" key="2">
    <source>
        <dbReference type="EMBL" id="PNH10229.1"/>
    </source>
</evidence>